<protein>
    <submittedName>
        <fullName evidence="3">Leucine-rich repeat-containing protein</fullName>
    </submittedName>
    <submittedName>
        <fullName evidence="4">Leucine-rich_repeat-containing protein</fullName>
    </submittedName>
</protein>
<organism evidence="3">
    <name type="scientific">Hexamita inflata</name>
    <dbReference type="NCBI Taxonomy" id="28002"/>
    <lineage>
        <taxon>Eukaryota</taxon>
        <taxon>Metamonada</taxon>
        <taxon>Diplomonadida</taxon>
        <taxon>Hexamitidae</taxon>
        <taxon>Hexamitinae</taxon>
        <taxon>Hexamita</taxon>
    </lineage>
</organism>
<dbReference type="EMBL" id="CATOUU010000805">
    <property type="protein sequence ID" value="CAI9949890.1"/>
    <property type="molecule type" value="Genomic_DNA"/>
</dbReference>
<dbReference type="InterPro" id="IPR025875">
    <property type="entry name" value="Leu-rich_rpt_4"/>
</dbReference>
<sequence>MCTALKELKVNNCNLVHCDLIGHFGQLESLNLSNNNLNSIKSLSQLKQLQTLNVSYNQLNSLEGVENLSLLQHFEASNNNISNLYHLLTHQNLKSVNLDQNKLRDYRQLLFLKKCNQLEQLILSENDLNINNNVIFLHPHLQEIIITIFPCIKAFKYEVELDHGRQQYNIEITPEQIQNAKQMQIQLPELTEQLILQLQNQ</sequence>
<dbReference type="PANTHER" id="PTHR46652">
    <property type="entry name" value="LEUCINE-RICH REPEAT AND IQ DOMAIN-CONTAINING PROTEIN 1-RELATED"/>
    <property type="match status" value="1"/>
</dbReference>
<dbReference type="Pfam" id="PF12799">
    <property type="entry name" value="LRR_4"/>
    <property type="match status" value="1"/>
</dbReference>
<evidence type="ECO:0000256" key="2">
    <source>
        <dbReference type="ARBA" id="ARBA00022737"/>
    </source>
</evidence>
<keyword evidence="5" id="KW-1185">Reference proteome</keyword>
<dbReference type="AlphaFoldDB" id="A0AA86Q0Q3"/>
<dbReference type="Gene3D" id="3.80.10.10">
    <property type="entry name" value="Ribonuclease Inhibitor"/>
    <property type="match status" value="1"/>
</dbReference>
<accession>A0AA86Q0Q3</accession>
<evidence type="ECO:0000313" key="4">
    <source>
        <dbReference type="EMBL" id="CAL6053720.1"/>
    </source>
</evidence>
<dbReference type="InterPro" id="IPR032675">
    <property type="entry name" value="LRR_dom_sf"/>
</dbReference>
<dbReference type="InterPro" id="IPR001611">
    <property type="entry name" value="Leu-rich_rpt"/>
</dbReference>
<dbReference type="PROSITE" id="PS51450">
    <property type="entry name" value="LRR"/>
    <property type="match status" value="3"/>
</dbReference>
<evidence type="ECO:0000256" key="1">
    <source>
        <dbReference type="ARBA" id="ARBA00022614"/>
    </source>
</evidence>
<evidence type="ECO:0000313" key="3">
    <source>
        <dbReference type="EMBL" id="CAI9949890.1"/>
    </source>
</evidence>
<dbReference type="Proteomes" id="UP001642409">
    <property type="component" value="Unassembled WGS sequence"/>
</dbReference>
<gene>
    <name evidence="3" type="ORF">HINF_LOCUS37535</name>
    <name evidence="4" type="ORF">HINF_LOCUS45576</name>
</gene>
<dbReference type="EMBL" id="CAXDID020000198">
    <property type="protein sequence ID" value="CAL6053720.1"/>
    <property type="molecule type" value="Genomic_DNA"/>
</dbReference>
<dbReference type="InterPro" id="IPR050836">
    <property type="entry name" value="SDS22/Internalin_LRR"/>
</dbReference>
<comment type="caution">
    <text evidence="3">The sequence shown here is derived from an EMBL/GenBank/DDBJ whole genome shotgun (WGS) entry which is preliminary data.</text>
</comment>
<keyword evidence="2" id="KW-0677">Repeat</keyword>
<dbReference type="PANTHER" id="PTHR46652:SF3">
    <property type="entry name" value="LEUCINE-RICH REPEAT-CONTAINING PROTEIN 9"/>
    <property type="match status" value="1"/>
</dbReference>
<reference evidence="3" key="1">
    <citation type="submission" date="2023-06" db="EMBL/GenBank/DDBJ databases">
        <authorList>
            <person name="Kurt Z."/>
        </authorList>
    </citation>
    <scope>NUCLEOTIDE SEQUENCE</scope>
</reference>
<evidence type="ECO:0000313" key="5">
    <source>
        <dbReference type="Proteomes" id="UP001642409"/>
    </source>
</evidence>
<name>A0AA86Q0Q3_9EUKA</name>
<dbReference type="PRINTS" id="PR00019">
    <property type="entry name" value="LEURICHRPT"/>
</dbReference>
<proteinExistence type="predicted"/>
<keyword evidence="1" id="KW-0433">Leucine-rich repeat</keyword>
<dbReference type="SUPFAM" id="SSF52075">
    <property type="entry name" value="Outer arm dynein light chain 1"/>
    <property type="match status" value="1"/>
</dbReference>
<reference evidence="4 5" key="2">
    <citation type="submission" date="2024-07" db="EMBL/GenBank/DDBJ databases">
        <authorList>
            <person name="Akdeniz Z."/>
        </authorList>
    </citation>
    <scope>NUCLEOTIDE SEQUENCE [LARGE SCALE GENOMIC DNA]</scope>
</reference>